<keyword evidence="9" id="KW-1133">Transmembrane helix</keyword>
<comment type="caution">
    <text evidence="16">The sequence shown here is derived from an EMBL/GenBank/DDBJ whole genome shotgun (WGS) entry which is preliminary data.</text>
</comment>
<keyword evidence="6" id="KW-0812">Transmembrane</keyword>
<comment type="subcellular location">
    <subcellularLocation>
        <location evidence="1">Endoplasmic reticulum membrane</location>
        <topology evidence="1">Single-pass type II membrane protein</topology>
    </subcellularLocation>
</comment>
<organism evidence="16 17">
    <name type="scientific">Crotophaga sulcirostris</name>
    <name type="common">Groove-billed ani</name>
    <dbReference type="NCBI Taxonomy" id="33598"/>
    <lineage>
        <taxon>Eukaryota</taxon>
        <taxon>Metazoa</taxon>
        <taxon>Chordata</taxon>
        <taxon>Craniata</taxon>
        <taxon>Vertebrata</taxon>
        <taxon>Euteleostomi</taxon>
        <taxon>Archelosauria</taxon>
        <taxon>Archosauria</taxon>
        <taxon>Dinosauria</taxon>
        <taxon>Saurischia</taxon>
        <taxon>Theropoda</taxon>
        <taxon>Coelurosauria</taxon>
        <taxon>Aves</taxon>
        <taxon>Neognathae</taxon>
        <taxon>Neoaves</taxon>
        <taxon>Otidimorphae</taxon>
        <taxon>Cuculiformes</taxon>
        <taxon>Crotophagidae</taxon>
        <taxon>Crotophaga</taxon>
    </lineage>
</organism>
<dbReference type="OrthoDB" id="5954868at2759"/>
<keyword evidence="12" id="KW-0325">Glycoprotein</keyword>
<evidence type="ECO:0000256" key="11">
    <source>
        <dbReference type="ARBA" id="ARBA00023157"/>
    </source>
</evidence>
<keyword evidence="17" id="KW-1185">Reference proteome</keyword>
<accession>A0A7K5HZA5</accession>
<evidence type="ECO:0000256" key="5">
    <source>
        <dbReference type="ARBA" id="ARBA00022679"/>
    </source>
</evidence>
<dbReference type="InterPro" id="IPR004263">
    <property type="entry name" value="Exostosin"/>
</dbReference>
<feature type="domain" description="Glycosyl transferase 64" evidence="15">
    <location>
        <begin position="674"/>
        <end position="802"/>
    </location>
</feature>
<evidence type="ECO:0000256" key="8">
    <source>
        <dbReference type="ARBA" id="ARBA00022968"/>
    </source>
</evidence>
<protein>
    <submittedName>
        <fullName evidence="16">EXT1C protein</fullName>
    </submittedName>
</protein>
<evidence type="ECO:0000313" key="16">
    <source>
        <dbReference type="EMBL" id="NWS74657.1"/>
    </source>
</evidence>
<keyword evidence="4" id="KW-0328">Glycosyltransferase</keyword>
<dbReference type="InterPro" id="IPR040911">
    <property type="entry name" value="Exostosin_GT47"/>
</dbReference>
<dbReference type="Gene3D" id="3.90.550.10">
    <property type="entry name" value="Spore Coat Polysaccharide Biosynthesis Protein SpsA, Chain A"/>
    <property type="match status" value="1"/>
</dbReference>
<dbReference type="SUPFAM" id="SSF53448">
    <property type="entry name" value="Nucleotide-diphospho-sugar transferases"/>
    <property type="match status" value="1"/>
</dbReference>
<feature type="non-terminal residue" evidence="16">
    <location>
        <position position="819"/>
    </location>
</feature>
<evidence type="ECO:0000256" key="13">
    <source>
        <dbReference type="SAM" id="MobiDB-lite"/>
    </source>
</evidence>
<keyword evidence="11" id="KW-1015">Disulfide bond</keyword>
<name>A0A7K5HZA5_CROSL</name>
<dbReference type="InterPro" id="IPR029044">
    <property type="entry name" value="Nucleotide-diphossugar_trans"/>
</dbReference>
<dbReference type="Proteomes" id="UP000549499">
    <property type="component" value="Unassembled WGS sequence"/>
</dbReference>
<evidence type="ECO:0000256" key="3">
    <source>
        <dbReference type="ARBA" id="ARBA00010271"/>
    </source>
</evidence>
<feature type="domain" description="Exostosin GT47" evidence="14">
    <location>
        <begin position="103"/>
        <end position="383"/>
    </location>
</feature>
<dbReference type="InterPro" id="IPR015338">
    <property type="entry name" value="GT64_dom"/>
</dbReference>
<evidence type="ECO:0000256" key="7">
    <source>
        <dbReference type="ARBA" id="ARBA00022824"/>
    </source>
</evidence>
<feature type="non-terminal residue" evidence="16">
    <location>
        <position position="1"/>
    </location>
</feature>
<feature type="domain" description="Glycosyl transferase 64" evidence="15">
    <location>
        <begin position="500"/>
        <end position="650"/>
    </location>
</feature>
<keyword evidence="7" id="KW-0256">Endoplasmic reticulum</keyword>
<dbReference type="EMBL" id="VYZB01000485">
    <property type="protein sequence ID" value="NWS74657.1"/>
    <property type="molecule type" value="Genomic_DNA"/>
</dbReference>
<evidence type="ECO:0000313" key="17">
    <source>
        <dbReference type="Proteomes" id="UP000549499"/>
    </source>
</evidence>
<evidence type="ECO:0000256" key="1">
    <source>
        <dbReference type="ARBA" id="ARBA00004648"/>
    </source>
</evidence>
<evidence type="ECO:0000256" key="12">
    <source>
        <dbReference type="ARBA" id="ARBA00023180"/>
    </source>
</evidence>
<dbReference type="GO" id="GO:0015012">
    <property type="term" value="P:heparan sulfate proteoglycan biosynthetic process"/>
    <property type="evidence" value="ECO:0007669"/>
    <property type="project" value="UniProtKB-ARBA"/>
</dbReference>
<gene>
    <name evidence="16" type="primary">Ext1c</name>
    <name evidence="16" type="ORF">CROSUL_R06498</name>
</gene>
<evidence type="ECO:0000256" key="4">
    <source>
        <dbReference type="ARBA" id="ARBA00022676"/>
    </source>
</evidence>
<evidence type="ECO:0000256" key="2">
    <source>
        <dbReference type="ARBA" id="ARBA00004922"/>
    </source>
</evidence>
<keyword evidence="10" id="KW-0472">Membrane</keyword>
<evidence type="ECO:0000256" key="9">
    <source>
        <dbReference type="ARBA" id="ARBA00022989"/>
    </source>
</evidence>
<evidence type="ECO:0000259" key="14">
    <source>
        <dbReference type="Pfam" id="PF03016"/>
    </source>
</evidence>
<proteinExistence type="inferred from homology"/>
<feature type="region of interest" description="Disordered" evidence="13">
    <location>
        <begin position="739"/>
        <end position="759"/>
    </location>
</feature>
<sequence>MQTRKKYIFLTFLASWLLLFFFGGDRLRRFAFFSGREARAPRNWPRWTDRSLLKSFADPEELQSDGDPSLPSPRARRAARLSVYRDSRCRMETCFDFSRCEEHGFKVFTYPREKDQPISESYSKILASIERSRYHTPNPEEACLFILSIDTLDRDHLSSQYVHNVDEKIRSFPLWNGGRNHLIFNLYSGTWPNYTEDLGFNIGQAILAKASFYTESFRPGFDISIPLFPKDHPQRGGERGWLYQDSIPPRKKYLLVFKGKRYLTGIGSGTRNALHHIHNGKDIISLTTCKHGKDWQKHKDTRCDKDNVDYEKFDYQELLHNSTFCIVPRGRRLGSFRFLEALQAACIPVLLSDGWELPFAEAIDWGKAAVVGNEKLLLQVPSAARCVPPERVLAAQQQTQLLWDAYFSSVDKIVHTTLEIIKDRLLPHRSRSRILWNALPGGLLALPDFSTHPGDFPFYHLQHGRTLPAHLSTAGSAHATAPVFCTPFSGSSPSEKFTAFIRVVSPAGSLSQPLLRLIEAVSGSQYCAQILVLWSCEKPPPPSGKWPRSAVPLTIIQGRRKVRGPGLSDRFLPYAAIQTDAVLSLDEQSSLSTSEVDFAFVVWRSFPERIVGFLTRSHFWDAEQRRWGCTSQWTNELSIVLTAAAFYHRYPAGEGLAGQGARPHPAPSLPPSPRYYHSLFTEYLPAGLRDLVDSLAACEDILMNVLVAAVTKLPPIKVTQHKQHKDTVPQQVACKEGDVETPLDGEQNPSPRHSPLAKVKDTVGTTGSWHFYQRQDCLNQLVDWFGYMPLVSSQLRLDPVLFKDQVSVLRKKYPRLEKP</sequence>
<reference evidence="16 17" key="1">
    <citation type="submission" date="2019-09" db="EMBL/GenBank/DDBJ databases">
        <title>Bird 10,000 Genomes (B10K) Project - Family phase.</title>
        <authorList>
            <person name="Zhang G."/>
        </authorList>
    </citation>
    <scope>NUCLEOTIDE SEQUENCE [LARGE SCALE GENOMIC DNA]</scope>
    <source>
        <strain evidence="16">B10K-DU-003-44</strain>
        <tissue evidence="16">Muscle</tissue>
    </source>
</reference>
<evidence type="ECO:0000259" key="15">
    <source>
        <dbReference type="Pfam" id="PF09258"/>
    </source>
</evidence>
<comment type="pathway">
    <text evidence="2">Protein modification; protein glycosylation.</text>
</comment>
<dbReference type="PANTHER" id="PTHR48261">
    <property type="entry name" value="ACETYLGLUCOSAMINYLTRANSFERASE"/>
    <property type="match status" value="1"/>
</dbReference>
<keyword evidence="8" id="KW-0735">Signal-anchor</keyword>
<dbReference type="GO" id="GO:0016757">
    <property type="term" value="F:glycosyltransferase activity"/>
    <property type="evidence" value="ECO:0007669"/>
    <property type="project" value="UniProtKB-KW"/>
</dbReference>
<dbReference type="GO" id="GO:0005789">
    <property type="term" value="C:endoplasmic reticulum membrane"/>
    <property type="evidence" value="ECO:0007669"/>
    <property type="project" value="UniProtKB-SubCell"/>
</dbReference>
<dbReference type="Pfam" id="PF09258">
    <property type="entry name" value="Glyco_transf_64"/>
    <property type="match status" value="2"/>
</dbReference>
<evidence type="ECO:0000256" key="10">
    <source>
        <dbReference type="ARBA" id="ARBA00023136"/>
    </source>
</evidence>
<comment type="similarity">
    <text evidence="3">Belongs to the glycosyltransferase 47 family.</text>
</comment>
<dbReference type="Pfam" id="PF03016">
    <property type="entry name" value="Exostosin_GT47"/>
    <property type="match status" value="1"/>
</dbReference>
<dbReference type="PANTHER" id="PTHR48261:SF3">
    <property type="entry name" value="EXOSTOSIN GLYCOSYLTRANSFERASE 1"/>
    <property type="match status" value="1"/>
</dbReference>
<dbReference type="AlphaFoldDB" id="A0A7K5HZA5"/>
<keyword evidence="5" id="KW-0808">Transferase</keyword>
<evidence type="ECO:0000256" key="6">
    <source>
        <dbReference type="ARBA" id="ARBA00022692"/>
    </source>
</evidence>